<dbReference type="AlphaFoldDB" id="A0A0B7BAQ2"/>
<reference evidence="3" key="1">
    <citation type="submission" date="2014-12" db="EMBL/GenBank/DDBJ databases">
        <title>Insight into the proteome of Arion vulgaris.</title>
        <authorList>
            <person name="Aradska J."/>
            <person name="Bulat T."/>
            <person name="Smidak R."/>
            <person name="Sarate P."/>
            <person name="Gangsoo J."/>
            <person name="Sialana F."/>
            <person name="Bilban M."/>
            <person name="Lubec G."/>
        </authorList>
    </citation>
    <scope>NUCLEOTIDE SEQUENCE</scope>
    <source>
        <tissue evidence="3">Skin</tissue>
    </source>
</reference>
<comment type="similarity">
    <text evidence="1">Belongs to the SRR1 family.</text>
</comment>
<feature type="non-terminal residue" evidence="3">
    <location>
        <position position="174"/>
    </location>
</feature>
<organism evidence="3">
    <name type="scientific">Arion vulgaris</name>
    <dbReference type="NCBI Taxonomy" id="1028688"/>
    <lineage>
        <taxon>Eukaryota</taxon>
        <taxon>Metazoa</taxon>
        <taxon>Spiralia</taxon>
        <taxon>Lophotrochozoa</taxon>
        <taxon>Mollusca</taxon>
        <taxon>Gastropoda</taxon>
        <taxon>Heterobranchia</taxon>
        <taxon>Euthyneura</taxon>
        <taxon>Panpulmonata</taxon>
        <taxon>Eupulmonata</taxon>
        <taxon>Stylommatophora</taxon>
        <taxon>Helicina</taxon>
        <taxon>Arionoidea</taxon>
        <taxon>Arionidae</taxon>
        <taxon>Arion</taxon>
    </lineage>
</organism>
<accession>A0A0B7BAQ2</accession>
<evidence type="ECO:0000259" key="2">
    <source>
        <dbReference type="Pfam" id="PF07985"/>
    </source>
</evidence>
<gene>
    <name evidence="3" type="primary">ORF173700</name>
</gene>
<dbReference type="Pfam" id="PF07985">
    <property type="entry name" value="SRR1"/>
    <property type="match status" value="1"/>
</dbReference>
<dbReference type="InterPro" id="IPR012942">
    <property type="entry name" value="SRR1-like"/>
</dbReference>
<proteinExistence type="inferred from homology"/>
<name>A0A0B7BAQ2_9EUPU</name>
<dbReference type="EMBL" id="HACG01043077">
    <property type="protein sequence ID" value="CEK89942.1"/>
    <property type="molecule type" value="Transcribed_RNA"/>
</dbReference>
<dbReference type="GO" id="GO:0005737">
    <property type="term" value="C:cytoplasm"/>
    <property type="evidence" value="ECO:0007669"/>
    <property type="project" value="TreeGrafter"/>
</dbReference>
<protein>
    <recommendedName>
        <fullName evidence="2">SRR1-like domain-containing protein</fullName>
    </recommendedName>
</protein>
<evidence type="ECO:0000256" key="1">
    <source>
        <dbReference type="ARBA" id="ARBA00009856"/>
    </source>
</evidence>
<feature type="non-terminal residue" evidence="3">
    <location>
        <position position="1"/>
    </location>
</feature>
<dbReference type="InterPro" id="IPR040044">
    <property type="entry name" value="SRR1L"/>
</dbReference>
<evidence type="ECO:0000313" key="3">
    <source>
        <dbReference type="EMBL" id="CEK89942.1"/>
    </source>
</evidence>
<dbReference type="PANTHER" id="PTHR28626">
    <property type="entry name" value="SRR1-LIKE PROTEIN"/>
    <property type="match status" value="1"/>
</dbReference>
<feature type="domain" description="SRR1-like" evidence="2">
    <location>
        <begin position="48"/>
        <end position="172"/>
    </location>
</feature>
<sequence length="174" mass="19406">TPDTRDLSCPKLRVYESSQHNPPVLLNSKTLSQDVSLLNSAELLSISTDDKQDVHLLSYGIGSFISCLTARYQLAYLLAVRDKLGERCTQCCIYDPVFSDHEKLVLGLYNCQVMADNEEGKHKCIVPTVAFLPHCGKALYNNLLWRNLATDKSEGLAQLVLIGNSFSNMLERTP</sequence>
<dbReference type="PANTHER" id="PTHR28626:SF3">
    <property type="entry name" value="SRR1-LIKE PROTEIN"/>
    <property type="match status" value="1"/>
</dbReference>
<dbReference type="GO" id="GO:0005634">
    <property type="term" value="C:nucleus"/>
    <property type="evidence" value="ECO:0007669"/>
    <property type="project" value="TreeGrafter"/>
</dbReference>